<protein>
    <submittedName>
        <fullName evidence="1">Uncharacterized protein</fullName>
    </submittedName>
</protein>
<name>A0A835MZM3_9ROSI</name>
<accession>A0A835MZM3</accession>
<keyword evidence="2" id="KW-1185">Reference proteome</keyword>
<reference evidence="1 2" key="1">
    <citation type="submission" date="2020-10" db="EMBL/GenBank/DDBJ databases">
        <title>Plant Genome Project.</title>
        <authorList>
            <person name="Zhang R.-G."/>
        </authorList>
    </citation>
    <scope>NUCLEOTIDE SEQUENCE [LARGE SCALE GENOMIC DNA]</scope>
    <source>
        <strain evidence="1">FAFU-HL-1</strain>
        <tissue evidence="1">Leaf</tissue>
    </source>
</reference>
<evidence type="ECO:0000313" key="2">
    <source>
        <dbReference type="Proteomes" id="UP000657918"/>
    </source>
</evidence>
<organism evidence="1 2">
    <name type="scientific">Salix dunnii</name>
    <dbReference type="NCBI Taxonomy" id="1413687"/>
    <lineage>
        <taxon>Eukaryota</taxon>
        <taxon>Viridiplantae</taxon>
        <taxon>Streptophyta</taxon>
        <taxon>Embryophyta</taxon>
        <taxon>Tracheophyta</taxon>
        <taxon>Spermatophyta</taxon>
        <taxon>Magnoliopsida</taxon>
        <taxon>eudicotyledons</taxon>
        <taxon>Gunneridae</taxon>
        <taxon>Pentapetalae</taxon>
        <taxon>rosids</taxon>
        <taxon>fabids</taxon>
        <taxon>Malpighiales</taxon>
        <taxon>Salicaceae</taxon>
        <taxon>Saliceae</taxon>
        <taxon>Salix</taxon>
    </lineage>
</organism>
<dbReference type="EMBL" id="JADGMS010000009">
    <property type="protein sequence ID" value="KAF9675443.1"/>
    <property type="molecule type" value="Genomic_DNA"/>
</dbReference>
<proteinExistence type="predicted"/>
<dbReference type="AlphaFoldDB" id="A0A835MZM3"/>
<sequence>MSMDDFLEEKLFPKIHLKKHEAREGTYCKYDNNLLNSLHLNSTLQRCLMQHIRSKPAIHTASIYLIFGPCHTQIAGRICLVTGFGFNNHVRSSIPQSAK</sequence>
<evidence type="ECO:0000313" key="1">
    <source>
        <dbReference type="EMBL" id="KAF9675443.1"/>
    </source>
</evidence>
<dbReference type="Proteomes" id="UP000657918">
    <property type="component" value="Unassembled WGS sequence"/>
</dbReference>
<gene>
    <name evidence="1" type="ORF">SADUNF_Sadunf09G0032900</name>
</gene>
<comment type="caution">
    <text evidence="1">The sequence shown here is derived from an EMBL/GenBank/DDBJ whole genome shotgun (WGS) entry which is preliminary data.</text>
</comment>